<gene>
    <name evidence="1" type="ORF">ATJ97_2888</name>
</gene>
<keyword evidence="2" id="KW-1185">Reference proteome</keyword>
<dbReference type="AlphaFoldDB" id="A0A2A9ENK3"/>
<accession>A0A2A9ENK3</accession>
<dbReference type="Proteomes" id="UP000222106">
    <property type="component" value="Unassembled WGS sequence"/>
</dbReference>
<evidence type="ECO:0000313" key="1">
    <source>
        <dbReference type="EMBL" id="PFG40363.1"/>
    </source>
</evidence>
<evidence type="ECO:0000313" key="2">
    <source>
        <dbReference type="Proteomes" id="UP000222106"/>
    </source>
</evidence>
<organism evidence="1 2">
    <name type="scientific">Georgenia soli</name>
    <dbReference type="NCBI Taxonomy" id="638953"/>
    <lineage>
        <taxon>Bacteria</taxon>
        <taxon>Bacillati</taxon>
        <taxon>Actinomycetota</taxon>
        <taxon>Actinomycetes</taxon>
        <taxon>Micrococcales</taxon>
        <taxon>Bogoriellaceae</taxon>
        <taxon>Georgenia</taxon>
    </lineage>
</organism>
<sequence length="38" mass="4198">MTVRRVSVSEVVTLNTYAGEEMAVTQTDGRRGEPTEAR</sequence>
<protein>
    <submittedName>
        <fullName evidence="1">Uncharacterized protein</fullName>
    </submittedName>
</protein>
<proteinExistence type="predicted"/>
<name>A0A2A9ENK3_9MICO</name>
<comment type="caution">
    <text evidence="1">The sequence shown here is derived from an EMBL/GenBank/DDBJ whole genome shotgun (WGS) entry which is preliminary data.</text>
</comment>
<dbReference type="EMBL" id="PDJI01000004">
    <property type="protein sequence ID" value="PFG40363.1"/>
    <property type="molecule type" value="Genomic_DNA"/>
</dbReference>
<reference evidence="1 2" key="1">
    <citation type="submission" date="2017-10" db="EMBL/GenBank/DDBJ databases">
        <title>Sequencing the genomes of 1000 actinobacteria strains.</title>
        <authorList>
            <person name="Klenk H.-P."/>
        </authorList>
    </citation>
    <scope>NUCLEOTIDE SEQUENCE [LARGE SCALE GENOMIC DNA]</scope>
    <source>
        <strain evidence="1 2">DSM 21838</strain>
    </source>
</reference>